<protein>
    <submittedName>
        <fullName evidence="8">Alcohol dehydrogenase</fullName>
    </submittedName>
</protein>
<feature type="binding site" description="axial binding residue" evidence="5">
    <location>
        <position position="59"/>
    </location>
    <ligand>
        <name>heme c</name>
        <dbReference type="ChEBI" id="CHEBI:61717"/>
        <label>1</label>
    </ligand>
    <ligandPart>
        <name>Fe</name>
        <dbReference type="ChEBI" id="CHEBI:18248"/>
    </ligandPart>
</feature>
<dbReference type="GO" id="GO:0016614">
    <property type="term" value="F:oxidoreductase activity, acting on CH-OH group of donors"/>
    <property type="evidence" value="ECO:0007669"/>
    <property type="project" value="InterPro"/>
</dbReference>
<feature type="binding site" description="covalent" evidence="4">
    <location>
        <position position="204"/>
    </location>
    <ligand>
        <name>heme c</name>
        <dbReference type="ChEBI" id="CHEBI:61717"/>
        <label>2</label>
    </ligand>
</feature>
<dbReference type="OrthoDB" id="9809720at2"/>
<evidence type="ECO:0000313" key="9">
    <source>
        <dbReference type="Proteomes" id="UP000230390"/>
    </source>
</evidence>
<dbReference type="AlphaFoldDB" id="A0A2G8TCW7"/>
<dbReference type="PIRSF" id="PIRSF000018">
    <property type="entry name" value="Mb_ADH_cyt_c"/>
    <property type="match status" value="1"/>
</dbReference>
<evidence type="ECO:0000256" key="1">
    <source>
        <dbReference type="ARBA" id="ARBA00022617"/>
    </source>
</evidence>
<evidence type="ECO:0000256" key="6">
    <source>
        <dbReference type="SAM" id="SignalP"/>
    </source>
</evidence>
<dbReference type="Gene3D" id="1.10.760.10">
    <property type="entry name" value="Cytochrome c-like domain"/>
    <property type="match status" value="2"/>
</dbReference>
<keyword evidence="2 5" id="KW-0479">Metal-binding</keyword>
<feature type="binding site" description="axial binding residue" evidence="5">
    <location>
        <position position="322"/>
    </location>
    <ligand>
        <name>heme c</name>
        <dbReference type="ChEBI" id="CHEBI:61717"/>
        <label>3</label>
    </ligand>
    <ligandPart>
        <name>Fe</name>
        <dbReference type="ChEBI" id="CHEBI:18248"/>
    </ligandPart>
</feature>
<organism evidence="8 9">
    <name type="scientific">Massilia eurypsychrophila</name>
    <dbReference type="NCBI Taxonomy" id="1485217"/>
    <lineage>
        <taxon>Bacteria</taxon>
        <taxon>Pseudomonadati</taxon>
        <taxon>Pseudomonadota</taxon>
        <taxon>Betaproteobacteria</taxon>
        <taxon>Burkholderiales</taxon>
        <taxon>Oxalobacteraceae</taxon>
        <taxon>Telluria group</taxon>
        <taxon>Massilia</taxon>
    </lineage>
</organism>
<dbReference type="InterPro" id="IPR051459">
    <property type="entry name" value="Cytochrome_c-type_DH"/>
</dbReference>
<dbReference type="GO" id="GO:0009055">
    <property type="term" value="F:electron transfer activity"/>
    <property type="evidence" value="ECO:0007669"/>
    <property type="project" value="InterPro"/>
</dbReference>
<dbReference type="Proteomes" id="UP000230390">
    <property type="component" value="Unassembled WGS sequence"/>
</dbReference>
<gene>
    <name evidence="8" type="ORF">CR105_17435</name>
</gene>
<keyword evidence="9" id="KW-1185">Reference proteome</keyword>
<dbReference type="RefSeq" id="WP_099790470.1">
    <property type="nucleotide sequence ID" value="NZ_JBHLYV010000019.1"/>
</dbReference>
<proteinExistence type="predicted"/>
<keyword evidence="1 4" id="KW-0349">Heme</keyword>
<dbReference type="PANTHER" id="PTHR35008">
    <property type="entry name" value="BLL4482 PROTEIN-RELATED"/>
    <property type="match status" value="1"/>
</dbReference>
<feature type="binding site" description="covalent" evidence="4">
    <location>
        <position position="58"/>
    </location>
    <ligand>
        <name>heme c</name>
        <dbReference type="ChEBI" id="CHEBI:61717"/>
        <label>1</label>
    </ligand>
</feature>
<dbReference type="InterPro" id="IPR009056">
    <property type="entry name" value="Cyt_c-like_dom"/>
</dbReference>
<keyword evidence="3 5" id="KW-0408">Iron</keyword>
<feature type="signal peptide" evidence="6">
    <location>
        <begin position="1"/>
        <end position="20"/>
    </location>
</feature>
<comment type="caution">
    <text evidence="8">The sequence shown here is derived from an EMBL/GenBank/DDBJ whole genome shotgun (WGS) entry which is preliminary data.</text>
</comment>
<feature type="binding site" description="covalent" evidence="4">
    <location>
        <position position="321"/>
    </location>
    <ligand>
        <name>heme c</name>
        <dbReference type="ChEBI" id="CHEBI:61717"/>
        <label>3</label>
    </ligand>
</feature>
<name>A0A2G8TCW7_9BURK</name>
<keyword evidence="6" id="KW-0732">Signal</keyword>
<dbReference type="InterPro" id="IPR036909">
    <property type="entry name" value="Cyt_c-like_dom_sf"/>
</dbReference>
<dbReference type="GO" id="GO:0005506">
    <property type="term" value="F:iron ion binding"/>
    <property type="evidence" value="ECO:0007669"/>
    <property type="project" value="InterPro"/>
</dbReference>
<feature type="binding site" description="covalent" evidence="4">
    <location>
        <position position="55"/>
    </location>
    <ligand>
        <name>heme c</name>
        <dbReference type="ChEBI" id="CHEBI:61717"/>
        <label>1</label>
    </ligand>
</feature>
<dbReference type="PROSITE" id="PS51007">
    <property type="entry name" value="CYTC"/>
    <property type="match status" value="3"/>
</dbReference>
<feature type="domain" description="Cytochrome c" evidence="7">
    <location>
        <begin position="186"/>
        <end position="289"/>
    </location>
</feature>
<feature type="chain" id="PRO_5013768965" evidence="6">
    <location>
        <begin position="21"/>
        <end position="416"/>
    </location>
</feature>
<dbReference type="GO" id="GO:0016020">
    <property type="term" value="C:membrane"/>
    <property type="evidence" value="ECO:0007669"/>
    <property type="project" value="InterPro"/>
</dbReference>
<evidence type="ECO:0000313" key="8">
    <source>
        <dbReference type="EMBL" id="PIL43809.1"/>
    </source>
</evidence>
<feature type="domain" description="Cytochrome c" evidence="7">
    <location>
        <begin position="305"/>
        <end position="395"/>
    </location>
</feature>
<evidence type="ECO:0000256" key="2">
    <source>
        <dbReference type="ARBA" id="ARBA00022723"/>
    </source>
</evidence>
<dbReference type="EMBL" id="PDOC01000011">
    <property type="protein sequence ID" value="PIL43809.1"/>
    <property type="molecule type" value="Genomic_DNA"/>
</dbReference>
<evidence type="ECO:0000256" key="4">
    <source>
        <dbReference type="PIRSR" id="PIRSR000018-50"/>
    </source>
</evidence>
<evidence type="ECO:0000259" key="7">
    <source>
        <dbReference type="PROSITE" id="PS51007"/>
    </source>
</evidence>
<accession>A0A2G8TCW7</accession>
<sequence length="416" mass="43596">MKRIALAMLAMAILGLATLAAIEFTRAAHTGKPAPVADVAAQVRAGQYLASVGNCVGCHTVRGGQQYAGGRGLATPFGTIYAPNLTADQGTGIGAWTADDFWQAIHNGRSKDGSFLYPAFPYPNYTKVSRADSDAMFAYFRTIAPVAQQNRLNELRFPYNQRLLLPVWRAFYFDQGEYAGAPEQGAHWNRGAYLVEGLGHCSACHTGRNALGGSIADQRLGGGMIPMQNWYAPPLGSGDSAADIGQLLKTGVSARSAVFGPMAEVVAGSLQHATDADIGAMTAYLTTLPMAAPAPAALVKPAAQEMLRQGAELYKAQCAECHGADGKGAAGIYPSLEASRAVGTANPVNAIRMVLNGGYPPSTHGNPRPYGMPPFGPTLSDAEVAAVVSHLRTSWGHHGGTVSAVEVSRLRGVPMD</sequence>
<feature type="binding site" description="covalent" evidence="4">
    <location>
        <position position="318"/>
    </location>
    <ligand>
        <name>heme c</name>
        <dbReference type="ChEBI" id="CHEBI:61717"/>
        <label>3</label>
    </ligand>
</feature>
<evidence type="ECO:0000256" key="5">
    <source>
        <dbReference type="PIRSR" id="PIRSR000018-51"/>
    </source>
</evidence>
<dbReference type="PANTHER" id="PTHR35008:SF4">
    <property type="entry name" value="BLL4482 PROTEIN"/>
    <property type="match status" value="1"/>
</dbReference>
<dbReference type="InterPro" id="IPR014353">
    <property type="entry name" value="Membr-bd_ADH_cyt_c"/>
</dbReference>
<dbReference type="SUPFAM" id="SSF46626">
    <property type="entry name" value="Cytochrome c"/>
    <property type="match status" value="3"/>
</dbReference>
<feature type="binding site" description="axial binding residue" evidence="5">
    <location>
        <position position="205"/>
    </location>
    <ligand>
        <name>heme c</name>
        <dbReference type="ChEBI" id="CHEBI:61717"/>
        <label>2</label>
    </ligand>
    <ligandPart>
        <name>Fe</name>
        <dbReference type="ChEBI" id="CHEBI:18248"/>
    </ligandPart>
</feature>
<dbReference type="GO" id="GO:0020037">
    <property type="term" value="F:heme binding"/>
    <property type="evidence" value="ECO:0007669"/>
    <property type="project" value="InterPro"/>
</dbReference>
<comment type="cofactor">
    <cofactor evidence="4">
        <name>heme c</name>
        <dbReference type="ChEBI" id="CHEBI:61717"/>
    </cofactor>
    <text evidence="4">Binds 3 heme c groups covalently per subunit.</text>
</comment>
<dbReference type="Pfam" id="PF00034">
    <property type="entry name" value="Cytochrom_C"/>
    <property type="match status" value="2"/>
</dbReference>
<evidence type="ECO:0000256" key="3">
    <source>
        <dbReference type="ARBA" id="ARBA00023004"/>
    </source>
</evidence>
<feature type="domain" description="Cytochrome c" evidence="7">
    <location>
        <begin position="41"/>
        <end position="144"/>
    </location>
</feature>
<reference evidence="8 9" key="1">
    <citation type="submission" date="2017-10" db="EMBL/GenBank/DDBJ databases">
        <title>Massilia psychrophilum sp. nov., a novel purple-pigmented bacterium isolated from Tianshan glacier, Xinjiang Municipality, China.</title>
        <authorList>
            <person name="Wang H."/>
        </authorList>
    </citation>
    <scope>NUCLEOTIDE SEQUENCE [LARGE SCALE GENOMIC DNA]</scope>
    <source>
        <strain evidence="8 9">JCM 30074</strain>
    </source>
</reference>
<feature type="binding site" description="covalent" evidence="4">
    <location>
        <position position="201"/>
    </location>
    <ligand>
        <name>heme c</name>
        <dbReference type="ChEBI" id="CHEBI:61717"/>
        <label>2</label>
    </ligand>
</feature>